<name>A0A0R2L9Q7_9LACO</name>
<dbReference type="CDD" id="cd08504">
    <property type="entry name" value="PBP2_OppA"/>
    <property type="match status" value="1"/>
</dbReference>
<comment type="caution">
    <text evidence="8">The sequence shown here is derived from an EMBL/GenBank/DDBJ whole genome shotgun (WGS) entry which is preliminary data.</text>
</comment>
<keyword evidence="5" id="KW-0653">Protein transport</keyword>
<comment type="subcellular location">
    <subcellularLocation>
        <location evidence="1">Cell envelope</location>
    </subcellularLocation>
</comment>
<dbReference type="Gene3D" id="3.40.190.10">
    <property type="entry name" value="Periplasmic binding protein-like II"/>
    <property type="match status" value="1"/>
</dbReference>
<evidence type="ECO:0000256" key="5">
    <source>
        <dbReference type="ARBA" id="ARBA00022856"/>
    </source>
</evidence>
<keyword evidence="4 6" id="KW-0732">Signal</keyword>
<dbReference type="Gene3D" id="3.90.76.10">
    <property type="entry name" value="Dipeptide-binding Protein, Domain 1"/>
    <property type="match status" value="1"/>
</dbReference>
<dbReference type="GO" id="GO:0030288">
    <property type="term" value="C:outer membrane-bounded periplasmic space"/>
    <property type="evidence" value="ECO:0007669"/>
    <property type="project" value="UniProtKB-ARBA"/>
</dbReference>
<feature type="signal peptide" evidence="6">
    <location>
        <begin position="1"/>
        <end position="24"/>
    </location>
</feature>
<proteinExistence type="inferred from homology"/>
<dbReference type="Pfam" id="PF00496">
    <property type="entry name" value="SBP_bac_5"/>
    <property type="match status" value="1"/>
</dbReference>
<dbReference type="InterPro" id="IPR030678">
    <property type="entry name" value="Peptide/Ni-bd"/>
</dbReference>
<dbReference type="GO" id="GO:1904680">
    <property type="term" value="F:peptide transmembrane transporter activity"/>
    <property type="evidence" value="ECO:0007669"/>
    <property type="project" value="TreeGrafter"/>
</dbReference>
<keyword evidence="9" id="KW-1185">Reference proteome</keyword>
<dbReference type="SUPFAM" id="SSF53850">
    <property type="entry name" value="Periplasmic binding protein-like II"/>
    <property type="match status" value="1"/>
</dbReference>
<keyword evidence="5" id="KW-0571">Peptide transport</keyword>
<dbReference type="InterPro" id="IPR039424">
    <property type="entry name" value="SBP_5"/>
</dbReference>
<feature type="chain" id="PRO_5039405093" evidence="6">
    <location>
        <begin position="25"/>
        <end position="545"/>
    </location>
</feature>
<keyword evidence="3" id="KW-0813">Transport</keyword>
<dbReference type="PROSITE" id="PS51257">
    <property type="entry name" value="PROKAR_LIPOPROTEIN"/>
    <property type="match status" value="1"/>
</dbReference>
<protein>
    <submittedName>
        <fullName evidence="8">Oligopeptide ABC transporter binding protein</fullName>
    </submittedName>
</protein>
<evidence type="ECO:0000313" key="9">
    <source>
        <dbReference type="Proteomes" id="UP000051886"/>
    </source>
</evidence>
<comment type="similarity">
    <text evidence="2">Belongs to the bacterial solute-binding protein 5 family.</text>
</comment>
<evidence type="ECO:0000256" key="1">
    <source>
        <dbReference type="ARBA" id="ARBA00004196"/>
    </source>
</evidence>
<feature type="domain" description="Solute-binding protein family 5" evidence="7">
    <location>
        <begin position="79"/>
        <end position="464"/>
    </location>
</feature>
<dbReference type="Proteomes" id="UP000051886">
    <property type="component" value="Unassembled WGS sequence"/>
</dbReference>
<dbReference type="PIRSF" id="PIRSF002741">
    <property type="entry name" value="MppA"/>
    <property type="match status" value="1"/>
</dbReference>
<gene>
    <name evidence="8" type="ORF">IV66_GL000872</name>
</gene>
<evidence type="ECO:0000259" key="7">
    <source>
        <dbReference type="Pfam" id="PF00496"/>
    </source>
</evidence>
<dbReference type="FunFam" id="3.90.76.10:FF:000001">
    <property type="entry name" value="Oligopeptide ABC transporter substrate-binding protein"/>
    <property type="match status" value="1"/>
</dbReference>
<evidence type="ECO:0000313" key="8">
    <source>
        <dbReference type="EMBL" id="KRN95850.1"/>
    </source>
</evidence>
<dbReference type="InterPro" id="IPR000914">
    <property type="entry name" value="SBP_5_dom"/>
</dbReference>
<evidence type="ECO:0000256" key="3">
    <source>
        <dbReference type="ARBA" id="ARBA00022448"/>
    </source>
</evidence>
<reference evidence="8 9" key="1">
    <citation type="journal article" date="2015" name="Genome Announc.">
        <title>Expanding the biotechnology potential of lactobacilli through comparative genomics of 213 strains and associated genera.</title>
        <authorList>
            <person name="Sun Z."/>
            <person name="Harris H.M."/>
            <person name="McCann A."/>
            <person name="Guo C."/>
            <person name="Argimon S."/>
            <person name="Zhang W."/>
            <person name="Yang X."/>
            <person name="Jeffery I.B."/>
            <person name="Cooney J.C."/>
            <person name="Kagawa T.F."/>
            <person name="Liu W."/>
            <person name="Song Y."/>
            <person name="Salvetti E."/>
            <person name="Wrobel A."/>
            <person name="Rasinkangas P."/>
            <person name="Parkhill J."/>
            <person name="Rea M.C."/>
            <person name="O'Sullivan O."/>
            <person name="Ritari J."/>
            <person name="Douillard F.P."/>
            <person name="Paul Ross R."/>
            <person name="Yang R."/>
            <person name="Briner A.E."/>
            <person name="Felis G.E."/>
            <person name="de Vos W.M."/>
            <person name="Barrangou R."/>
            <person name="Klaenhammer T.R."/>
            <person name="Caufield P.W."/>
            <person name="Cui Y."/>
            <person name="Zhang H."/>
            <person name="O'Toole P.W."/>
        </authorList>
    </citation>
    <scope>NUCLEOTIDE SEQUENCE [LARGE SCALE GENOMIC DNA]</scope>
    <source>
        <strain evidence="8 9">NBRC 103219</strain>
    </source>
</reference>
<organism evidence="8 9">
    <name type="scientific">Ligilactobacillus pobuzihii</name>
    <dbReference type="NCBI Taxonomy" id="449659"/>
    <lineage>
        <taxon>Bacteria</taxon>
        <taxon>Bacillati</taxon>
        <taxon>Bacillota</taxon>
        <taxon>Bacilli</taxon>
        <taxon>Lactobacillales</taxon>
        <taxon>Lactobacillaceae</taxon>
        <taxon>Ligilactobacillus</taxon>
    </lineage>
</organism>
<dbReference type="PANTHER" id="PTHR30290:SF10">
    <property type="entry name" value="PERIPLASMIC OLIGOPEPTIDE-BINDING PROTEIN-RELATED"/>
    <property type="match status" value="1"/>
</dbReference>
<dbReference type="GO" id="GO:0043190">
    <property type="term" value="C:ATP-binding cassette (ABC) transporter complex"/>
    <property type="evidence" value="ECO:0007669"/>
    <property type="project" value="InterPro"/>
</dbReference>
<accession>A0A0R2L9Q7</accession>
<dbReference type="STRING" id="449659.IV66_GL000872"/>
<dbReference type="Gene3D" id="3.10.105.10">
    <property type="entry name" value="Dipeptide-binding Protein, Domain 3"/>
    <property type="match status" value="1"/>
</dbReference>
<dbReference type="GO" id="GO:0015833">
    <property type="term" value="P:peptide transport"/>
    <property type="evidence" value="ECO:0007669"/>
    <property type="project" value="UniProtKB-KW"/>
</dbReference>
<evidence type="ECO:0000256" key="4">
    <source>
        <dbReference type="ARBA" id="ARBA00022729"/>
    </source>
</evidence>
<dbReference type="PATRIC" id="fig|449659.4.peg.878"/>
<evidence type="ECO:0000256" key="6">
    <source>
        <dbReference type="SAM" id="SignalP"/>
    </source>
</evidence>
<dbReference type="AlphaFoldDB" id="A0A0R2L9Q7"/>
<sequence length="545" mass="60717">MAMTAKKTVSIAATLITLGLTLIACSSKSGSNSDDKQVLNWSEATELSSIDPSKATDSESFDMLGNSMEGLYRLGKNSKVKPGIASSTKVSKDKLHYTFTLRKGAKWSNGDEVTAKDFVYSWKRTIDPKTGSSYSYLFDGVANANEIINGKKAPSTLGVKADGKYKLNVTLDKQVPYFKLLMGFPVFFPQNQKVVNKYGSKYGTESKYMVYNGPFVMTNWTGSNLSWKFKKNTDYWDKKNVKLSGINFKVNKSPATAYNLYQSGKSDMSQLSTEQARQLSKKPGFTVEKSGQMTYLEFNQKQQVFKNAKIRQAISLAINRKQLAGKVMGEGTELPTGIVPNGLAKNNGIDFSKEAKTNDLRHDDTKAQQLFNEGLNEIGQDKLRFTLLGADTDQSKDVTAYIQSQLEEHLGSDKIRVDVSNVPLKTRLSRSREGDFDVVAANWVADYSDPISFMELFTTGNEYNDGSWSNAEYDRLIKAAKTTDAANKDKRWEDMIQASKILSQDMGVSPLYQQNSPEMIRPKVKGLIVNSAGVMYNYKNVHLKD</sequence>
<dbReference type="PANTHER" id="PTHR30290">
    <property type="entry name" value="PERIPLASMIC BINDING COMPONENT OF ABC TRANSPORTER"/>
    <property type="match status" value="1"/>
</dbReference>
<dbReference type="FunFam" id="3.10.105.10:FF:000001">
    <property type="entry name" value="Oligopeptide ABC transporter, oligopeptide-binding protein"/>
    <property type="match status" value="1"/>
</dbReference>
<dbReference type="EMBL" id="JQCN01000069">
    <property type="protein sequence ID" value="KRN95850.1"/>
    <property type="molecule type" value="Genomic_DNA"/>
</dbReference>
<evidence type="ECO:0000256" key="2">
    <source>
        <dbReference type="ARBA" id="ARBA00005695"/>
    </source>
</evidence>